<protein>
    <recommendedName>
        <fullName evidence="3">TLC domain-containing protein</fullName>
    </recommendedName>
</protein>
<dbReference type="AlphaFoldDB" id="A0A6C0CD75"/>
<proteinExistence type="predicted"/>
<name>A0A6C0CD75_9ZZZZ</name>
<reference evidence="2" key="1">
    <citation type="journal article" date="2020" name="Nature">
        <title>Giant virus diversity and host interactions through global metagenomics.</title>
        <authorList>
            <person name="Schulz F."/>
            <person name="Roux S."/>
            <person name="Paez-Espino D."/>
            <person name="Jungbluth S."/>
            <person name="Walsh D.A."/>
            <person name="Denef V.J."/>
            <person name="McMahon K.D."/>
            <person name="Konstantinidis K.T."/>
            <person name="Eloe-Fadrosh E.A."/>
            <person name="Kyrpides N.C."/>
            <person name="Woyke T."/>
        </authorList>
    </citation>
    <scope>NUCLEOTIDE SEQUENCE</scope>
    <source>
        <strain evidence="2">GVMAG-M-3300020565-3</strain>
    </source>
</reference>
<evidence type="ECO:0000256" key="1">
    <source>
        <dbReference type="SAM" id="Phobius"/>
    </source>
</evidence>
<feature type="transmembrane region" description="Helical" evidence="1">
    <location>
        <begin position="20"/>
        <end position="47"/>
    </location>
</feature>
<keyword evidence="1" id="KW-1133">Transmembrane helix</keyword>
<evidence type="ECO:0008006" key="3">
    <source>
        <dbReference type="Google" id="ProtNLM"/>
    </source>
</evidence>
<dbReference type="EMBL" id="MN739391">
    <property type="protein sequence ID" value="QHT02233.1"/>
    <property type="molecule type" value="Genomic_DNA"/>
</dbReference>
<organism evidence="2">
    <name type="scientific">viral metagenome</name>
    <dbReference type="NCBI Taxonomy" id="1070528"/>
    <lineage>
        <taxon>unclassified sequences</taxon>
        <taxon>metagenomes</taxon>
        <taxon>organismal metagenomes</taxon>
    </lineage>
</organism>
<evidence type="ECO:0000313" key="2">
    <source>
        <dbReference type="EMBL" id="QHT02233.1"/>
    </source>
</evidence>
<sequence>MCMYLYIFIFPNAYPLLYLAYSIGVLCLYHFLGYMFFIFIYNILYIIEQGYK</sequence>
<accession>A0A6C0CD75</accession>
<keyword evidence="1" id="KW-0812">Transmembrane</keyword>
<keyword evidence="1" id="KW-0472">Membrane</keyword>